<feature type="transmembrane region" description="Helical" evidence="7">
    <location>
        <begin position="81"/>
        <end position="101"/>
    </location>
</feature>
<feature type="transmembrane region" description="Helical" evidence="7">
    <location>
        <begin position="338"/>
        <end position="356"/>
    </location>
</feature>
<evidence type="ECO:0000256" key="7">
    <source>
        <dbReference type="SAM" id="Phobius"/>
    </source>
</evidence>
<keyword evidence="10" id="KW-1185">Reference proteome</keyword>
<keyword evidence="3 7" id="KW-1133">Transmembrane helix</keyword>
<feature type="transmembrane region" description="Helical" evidence="7">
    <location>
        <begin position="113"/>
        <end position="133"/>
    </location>
</feature>
<keyword evidence="4 7" id="KW-0472">Membrane</keyword>
<evidence type="ECO:0000256" key="6">
    <source>
        <dbReference type="SAM" id="MobiDB-lite"/>
    </source>
</evidence>
<feature type="transmembrane region" description="Helical" evidence="7">
    <location>
        <begin position="139"/>
        <end position="157"/>
    </location>
</feature>
<keyword evidence="2 5" id="KW-0812">Transmembrane</keyword>
<dbReference type="EMBL" id="JBHMAX010000016">
    <property type="protein sequence ID" value="MFB9732078.1"/>
    <property type="molecule type" value="Genomic_DNA"/>
</dbReference>
<feature type="transmembrane region" description="Helical" evidence="7">
    <location>
        <begin position="214"/>
        <end position="237"/>
    </location>
</feature>
<feature type="region of interest" description="Disordered" evidence="6">
    <location>
        <begin position="455"/>
        <end position="478"/>
    </location>
</feature>
<evidence type="ECO:0000256" key="4">
    <source>
        <dbReference type="ARBA" id="ARBA00023136"/>
    </source>
</evidence>
<protein>
    <submittedName>
        <fullName evidence="9">Proton-conducting transporter membrane subunit</fullName>
    </submittedName>
</protein>
<evidence type="ECO:0000256" key="2">
    <source>
        <dbReference type="ARBA" id="ARBA00022692"/>
    </source>
</evidence>
<evidence type="ECO:0000256" key="3">
    <source>
        <dbReference type="ARBA" id="ARBA00022989"/>
    </source>
</evidence>
<dbReference type="Proteomes" id="UP001589613">
    <property type="component" value="Unassembled WGS sequence"/>
</dbReference>
<evidence type="ECO:0000313" key="10">
    <source>
        <dbReference type="Proteomes" id="UP001589613"/>
    </source>
</evidence>
<organism evidence="9 10">
    <name type="scientific">Ornithinimicrobium kibberense</name>
    <dbReference type="NCBI Taxonomy" id="282060"/>
    <lineage>
        <taxon>Bacteria</taxon>
        <taxon>Bacillati</taxon>
        <taxon>Actinomycetota</taxon>
        <taxon>Actinomycetes</taxon>
        <taxon>Micrococcales</taxon>
        <taxon>Ornithinimicrobiaceae</taxon>
        <taxon>Ornithinimicrobium</taxon>
    </lineage>
</organism>
<dbReference type="InterPro" id="IPR001750">
    <property type="entry name" value="ND/Mrp_TM"/>
</dbReference>
<evidence type="ECO:0000256" key="5">
    <source>
        <dbReference type="RuleBase" id="RU000320"/>
    </source>
</evidence>
<feature type="transmembrane region" description="Helical" evidence="7">
    <location>
        <begin position="487"/>
        <end position="506"/>
    </location>
</feature>
<dbReference type="PANTHER" id="PTHR22773">
    <property type="entry name" value="NADH DEHYDROGENASE"/>
    <property type="match status" value="1"/>
</dbReference>
<evidence type="ECO:0000259" key="8">
    <source>
        <dbReference type="Pfam" id="PF00361"/>
    </source>
</evidence>
<reference evidence="9 10" key="1">
    <citation type="submission" date="2024-09" db="EMBL/GenBank/DDBJ databases">
        <authorList>
            <person name="Sun Q."/>
            <person name="Mori K."/>
        </authorList>
    </citation>
    <scope>NUCLEOTIDE SEQUENCE [LARGE SCALE GENOMIC DNA]</scope>
    <source>
        <strain evidence="9 10">JCM 12763</strain>
    </source>
</reference>
<name>A0ABV5V2P6_9MICO</name>
<feature type="transmembrane region" description="Helical" evidence="7">
    <location>
        <begin position="384"/>
        <end position="408"/>
    </location>
</feature>
<proteinExistence type="predicted"/>
<dbReference type="Pfam" id="PF00361">
    <property type="entry name" value="Proton_antipo_M"/>
    <property type="match status" value="1"/>
</dbReference>
<sequence>MTLELDLVATLPVLAPLVAAVLVLLLDAAVPGRREPHLLVAGGGLLAGALGTWPGLGLVAGDARTSFCLPSGECLYTADRLTSVLQLTALLGGLVVLVLAWDDWRQPSGVGRTPVVAALVLGATAGAVAVPAAGDLGTLLVALELATLPTVALVVLADPRWTSGGRAGAVDGAVSLLTTSLVSFGLMALGAAFWVAATGTALLAVPTTDDTGLLAVAAVLLLAGLAFKVSAVPFHAWTPVTYARAPLPVTAYLATVSKVAALGGLVVLVRALGTVDGTTLLAVALLAALSMTVGNLVALGQVDTVRLLAWSTVAQAGWVLLPLAALSSRAVHAAGSYLVVYVVGTLLALVVVVAVARPATGGPVTTGPGTALTAHRGLVRTRPLLGLPLALALLTLAGLPPAVLGLVAKIVALRPVAADGTWWLAVVAALNVALGIAVYVRWVAVLLQTPDPAPALQATSPGDRADGDGDDAQEGAARPRVPVREGVLVSVLTAVVVVGSVTPFGVL</sequence>
<feature type="transmembrane region" description="Helical" evidence="7">
    <location>
        <begin position="6"/>
        <end position="26"/>
    </location>
</feature>
<feature type="transmembrane region" description="Helical" evidence="7">
    <location>
        <begin position="279"/>
        <end position="300"/>
    </location>
</feature>
<feature type="transmembrane region" description="Helical" evidence="7">
    <location>
        <begin position="249"/>
        <end position="273"/>
    </location>
</feature>
<feature type="transmembrane region" description="Helical" evidence="7">
    <location>
        <begin position="169"/>
        <end position="194"/>
    </location>
</feature>
<dbReference type="RefSeq" id="WP_141339032.1">
    <property type="nucleotide sequence ID" value="NZ_JBHMAX010000016.1"/>
</dbReference>
<feature type="transmembrane region" description="Helical" evidence="7">
    <location>
        <begin position="420"/>
        <end position="440"/>
    </location>
</feature>
<evidence type="ECO:0000313" key="9">
    <source>
        <dbReference type="EMBL" id="MFB9732078.1"/>
    </source>
</evidence>
<accession>A0ABV5V2P6</accession>
<comment type="caution">
    <text evidence="9">The sequence shown here is derived from an EMBL/GenBank/DDBJ whole genome shotgun (WGS) entry which is preliminary data.</text>
</comment>
<evidence type="ECO:0000256" key="1">
    <source>
        <dbReference type="ARBA" id="ARBA00004127"/>
    </source>
</evidence>
<gene>
    <name evidence="9" type="ORF">ACFFN0_08470</name>
</gene>
<feature type="domain" description="NADH:quinone oxidoreductase/Mrp antiporter transmembrane" evidence="8">
    <location>
        <begin position="133"/>
        <end position="431"/>
    </location>
</feature>
<feature type="transmembrane region" description="Helical" evidence="7">
    <location>
        <begin position="38"/>
        <end position="61"/>
    </location>
</feature>
<comment type="subcellular location">
    <subcellularLocation>
        <location evidence="1">Endomembrane system</location>
        <topology evidence="1">Multi-pass membrane protein</topology>
    </subcellularLocation>
    <subcellularLocation>
        <location evidence="5">Membrane</location>
        <topology evidence="5">Multi-pass membrane protein</topology>
    </subcellularLocation>
</comment>